<evidence type="ECO:0000313" key="8">
    <source>
        <dbReference type="Proteomes" id="UP001348492"/>
    </source>
</evidence>
<accession>A0ABZ2EZV3</accession>
<feature type="transmembrane region" description="Helical" evidence="5">
    <location>
        <begin position="101"/>
        <end position="118"/>
    </location>
</feature>
<feature type="transmembrane region" description="Helical" evidence="5">
    <location>
        <begin position="270"/>
        <end position="291"/>
    </location>
</feature>
<dbReference type="RefSeq" id="WP_018592093.1">
    <property type="nucleotide sequence ID" value="NZ_AUUB01000014.1"/>
</dbReference>
<feature type="transmembrane region" description="Helical" evidence="5">
    <location>
        <begin position="202"/>
        <end position="222"/>
    </location>
</feature>
<name>A0ABZ2EZV3_9FIRM</name>
<reference evidence="7 8" key="1">
    <citation type="journal article" date="2023" name="PLoS ONE">
        <title>Genome-based metabolic and phylogenomic analysis of three Terrisporobacter species.</title>
        <authorList>
            <person name="Boer T."/>
            <person name="Bengelsdorf F.R."/>
            <person name="Bomeke M."/>
            <person name="Daniel R."/>
            <person name="Poehlein A."/>
        </authorList>
    </citation>
    <scope>NUCLEOTIDE SEQUENCE [LARGE SCALE GENOMIC DNA]</scope>
    <source>
        <strain evidence="7 8">DSM 1288</strain>
    </source>
</reference>
<dbReference type="InterPro" id="IPR004837">
    <property type="entry name" value="NaCa_Exmemb"/>
</dbReference>
<keyword evidence="8" id="KW-1185">Reference proteome</keyword>
<feature type="transmembrane region" description="Helical" evidence="5">
    <location>
        <begin position="243"/>
        <end position="264"/>
    </location>
</feature>
<evidence type="ECO:0000256" key="3">
    <source>
        <dbReference type="ARBA" id="ARBA00022989"/>
    </source>
</evidence>
<dbReference type="InterPro" id="IPR004481">
    <property type="entry name" value="K/Na/Ca-exchanger"/>
</dbReference>
<dbReference type="InterPro" id="IPR044880">
    <property type="entry name" value="NCX_ion-bd_dom_sf"/>
</dbReference>
<feature type="transmembrane region" description="Helical" evidence="5">
    <location>
        <begin position="177"/>
        <end position="196"/>
    </location>
</feature>
<sequence>MTLVIILFLIGFLLITKGADIFIECTVKIGKKTGISELILGATIVSFATTLPELTVSVFASIDNHTTMSLGNAVGSIICNTGLILGLVAFISPFKVDRKMFFSKSVILLISVIALMILGTNGTITQGDGLLLIVLLSVYMYSNIKSVSSKNKVGGLSNMRADSCNNSKPNKHESLKIGALFVLGLIMMVVGSKLLVDNGVKLASYIGIPQGVISLTVIALGTSLPELVSSLTAIRKNHHGISVGNILGANILNITSVIGISSLINDLPILAQNIRVDFVFMTILLLTLIIPTIKSSKIYRLQGLVLLGTYIIYIATIYFTYLT</sequence>
<evidence type="ECO:0000256" key="5">
    <source>
        <dbReference type="SAM" id="Phobius"/>
    </source>
</evidence>
<evidence type="ECO:0000256" key="1">
    <source>
        <dbReference type="ARBA" id="ARBA00004141"/>
    </source>
</evidence>
<organism evidence="7 8">
    <name type="scientific">Terrisporobacter glycolicus ATCC 14880 = DSM 1288</name>
    <dbReference type="NCBI Taxonomy" id="1121315"/>
    <lineage>
        <taxon>Bacteria</taxon>
        <taxon>Bacillati</taxon>
        <taxon>Bacillota</taxon>
        <taxon>Clostridia</taxon>
        <taxon>Peptostreptococcales</taxon>
        <taxon>Peptostreptococcaceae</taxon>
        <taxon>Terrisporobacter</taxon>
    </lineage>
</organism>
<comment type="subcellular location">
    <subcellularLocation>
        <location evidence="1">Membrane</location>
        <topology evidence="1">Multi-pass membrane protein</topology>
    </subcellularLocation>
</comment>
<evidence type="ECO:0000259" key="6">
    <source>
        <dbReference type="Pfam" id="PF01699"/>
    </source>
</evidence>
<dbReference type="PANTHER" id="PTHR10846">
    <property type="entry name" value="SODIUM/POTASSIUM/CALCIUM EXCHANGER"/>
    <property type="match status" value="1"/>
</dbReference>
<feature type="transmembrane region" description="Helical" evidence="5">
    <location>
        <begin position="303"/>
        <end position="321"/>
    </location>
</feature>
<dbReference type="NCBIfam" id="TIGR00367">
    <property type="entry name" value="calcium/sodium antiporter"/>
    <property type="match status" value="1"/>
</dbReference>
<protein>
    <submittedName>
        <fullName evidence="7">Inner membrane protein YrbG</fullName>
    </submittedName>
</protein>
<evidence type="ECO:0000256" key="4">
    <source>
        <dbReference type="ARBA" id="ARBA00023136"/>
    </source>
</evidence>
<keyword evidence="2 5" id="KW-0812">Transmembrane</keyword>
<proteinExistence type="predicted"/>
<evidence type="ECO:0000313" key="7">
    <source>
        <dbReference type="EMBL" id="WWD85233.1"/>
    </source>
</evidence>
<feature type="transmembrane region" description="Helical" evidence="5">
    <location>
        <begin position="73"/>
        <end position="94"/>
    </location>
</feature>
<feature type="domain" description="Sodium/calcium exchanger membrane region" evidence="6">
    <location>
        <begin position="179"/>
        <end position="318"/>
    </location>
</feature>
<keyword evidence="4 5" id="KW-0472">Membrane</keyword>
<dbReference type="Proteomes" id="UP001348492">
    <property type="component" value="Chromosome"/>
</dbReference>
<dbReference type="Pfam" id="PF01699">
    <property type="entry name" value="Na_Ca_ex"/>
    <property type="match status" value="2"/>
</dbReference>
<feature type="domain" description="Sodium/calcium exchanger membrane region" evidence="6">
    <location>
        <begin position="4"/>
        <end position="143"/>
    </location>
</feature>
<dbReference type="PANTHER" id="PTHR10846:SF8">
    <property type="entry name" value="INNER MEMBRANE PROTEIN YRBG"/>
    <property type="match status" value="1"/>
</dbReference>
<dbReference type="EMBL" id="CP117523">
    <property type="protein sequence ID" value="WWD85233.1"/>
    <property type="molecule type" value="Genomic_DNA"/>
</dbReference>
<gene>
    <name evidence="7" type="primary">yrbG_3</name>
    <name evidence="7" type="ORF">TEGL_36870</name>
</gene>
<dbReference type="Gene3D" id="1.20.1420.30">
    <property type="entry name" value="NCX, central ion-binding region"/>
    <property type="match status" value="2"/>
</dbReference>
<evidence type="ECO:0000256" key="2">
    <source>
        <dbReference type="ARBA" id="ARBA00022692"/>
    </source>
</evidence>
<keyword evidence="3 5" id="KW-1133">Transmembrane helix</keyword>